<evidence type="ECO:0000313" key="4">
    <source>
        <dbReference type="EMBL" id="SJM33623.1"/>
    </source>
</evidence>
<dbReference type="GO" id="GO:0003677">
    <property type="term" value="F:DNA binding"/>
    <property type="evidence" value="ECO:0007669"/>
    <property type="project" value="InterPro"/>
</dbReference>
<name>A0A2P9AR85_9HYPH</name>
<dbReference type="InterPro" id="IPR003115">
    <property type="entry name" value="ParB_N"/>
</dbReference>
<dbReference type="AlphaFoldDB" id="A0A2P9AR85"/>
<dbReference type="SUPFAM" id="SSF110849">
    <property type="entry name" value="ParB/Sulfiredoxin"/>
    <property type="match status" value="1"/>
</dbReference>
<reference evidence="5" key="1">
    <citation type="submission" date="2016-12" db="EMBL/GenBank/DDBJ databases">
        <authorList>
            <person name="Brunel B."/>
        </authorList>
    </citation>
    <scope>NUCLEOTIDE SEQUENCE [LARGE SCALE GENOMIC DNA]</scope>
</reference>
<accession>A0A2P9AR85</accession>
<gene>
    <name evidence="4" type="ORF">BQ8482_360024</name>
</gene>
<dbReference type="GO" id="GO:0005694">
    <property type="term" value="C:chromosome"/>
    <property type="evidence" value="ECO:0007669"/>
    <property type="project" value="TreeGrafter"/>
</dbReference>
<dbReference type="CDD" id="cd16405">
    <property type="entry name" value="RepB_like_N"/>
    <property type="match status" value="1"/>
</dbReference>
<organism evidence="4 5">
    <name type="scientific">Mesorhizobium delmotii</name>
    <dbReference type="NCBI Taxonomy" id="1631247"/>
    <lineage>
        <taxon>Bacteria</taxon>
        <taxon>Pseudomonadati</taxon>
        <taxon>Pseudomonadota</taxon>
        <taxon>Alphaproteobacteria</taxon>
        <taxon>Hyphomicrobiales</taxon>
        <taxon>Phyllobacteriaceae</taxon>
        <taxon>Mesorhizobium</taxon>
    </lineage>
</organism>
<dbReference type="Proteomes" id="UP000245698">
    <property type="component" value="Unassembled WGS sequence"/>
</dbReference>
<evidence type="ECO:0000256" key="1">
    <source>
        <dbReference type="ARBA" id="ARBA00006295"/>
    </source>
</evidence>
<dbReference type="Gene3D" id="3.90.1530.30">
    <property type="match status" value="1"/>
</dbReference>
<feature type="region of interest" description="Disordered" evidence="2">
    <location>
        <begin position="1"/>
        <end position="22"/>
    </location>
</feature>
<dbReference type="NCBIfam" id="TIGR00180">
    <property type="entry name" value="parB_part"/>
    <property type="match status" value="1"/>
</dbReference>
<dbReference type="RefSeq" id="WP_123150328.1">
    <property type="nucleotide sequence ID" value="NZ_FUIG01000044.1"/>
</dbReference>
<evidence type="ECO:0000256" key="2">
    <source>
        <dbReference type="SAM" id="MobiDB-lite"/>
    </source>
</evidence>
<feature type="compositionally biased region" description="Polar residues" evidence="2">
    <location>
        <begin position="13"/>
        <end position="22"/>
    </location>
</feature>
<feature type="domain" description="ParB-like N-terminal" evidence="3">
    <location>
        <begin position="72"/>
        <end position="163"/>
    </location>
</feature>
<dbReference type="NCBIfam" id="TIGR03454">
    <property type="entry name" value="partition_RepB"/>
    <property type="match status" value="1"/>
</dbReference>
<dbReference type="SMART" id="SM00470">
    <property type="entry name" value="ParB"/>
    <property type="match status" value="1"/>
</dbReference>
<dbReference type="EMBL" id="FUIG01000044">
    <property type="protein sequence ID" value="SJM33623.1"/>
    <property type="molecule type" value="Genomic_DNA"/>
</dbReference>
<dbReference type="Pfam" id="PF02195">
    <property type="entry name" value="ParB_N"/>
    <property type="match status" value="1"/>
</dbReference>
<dbReference type="PANTHER" id="PTHR33375">
    <property type="entry name" value="CHROMOSOME-PARTITIONING PROTEIN PARB-RELATED"/>
    <property type="match status" value="1"/>
</dbReference>
<dbReference type="SUPFAM" id="SSF109709">
    <property type="entry name" value="KorB DNA-binding domain-like"/>
    <property type="match status" value="1"/>
</dbReference>
<dbReference type="Gene3D" id="1.10.10.2830">
    <property type="match status" value="1"/>
</dbReference>
<dbReference type="InterPro" id="IPR004437">
    <property type="entry name" value="ParB/RepB/Spo0J"/>
</dbReference>
<dbReference type="InterPro" id="IPR037972">
    <property type="entry name" value="RepB_N"/>
</dbReference>
<sequence length="338" mass="36916">MARKNLIEVSVDNPATETSSPMTAARPIAGFVPPAMRNTPIGGITKTLGNITQKFERAQDIEKQLAEGQTIIEIDPALVDSSFVSDRIGIDVVKLAQLSEQIKDHGQQVPILVRPHPDARGRYQVAYGHRRLAAVKVLGINVRAVVRELSDEQLVVSQGQENNARTNLSYIERALFAVRLEDRSFSRETIMAALGIDKAALSKMVSVVRQVPIELIEAIGAAPEIGRRRWMELAELLPKANVNNVLALLSEPETKALSSDQRFQAVVDALTTKPEKTPKSNGALKSWAPADKSIRVSLKTNGKTATIAIGAVNGPLFAAYITERLDGLYADWQSKQEN</sequence>
<proteinExistence type="inferred from homology"/>
<dbReference type="InterPro" id="IPR050336">
    <property type="entry name" value="Chromosome_partition/occlusion"/>
</dbReference>
<dbReference type="InterPro" id="IPR017819">
    <property type="entry name" value="Plasmid_partition_RepB"/>
</dbReference>
<evidence type="ECO:0000259" key="3">
    <source>
        <dbReference type="SMART" id="SM00470"/>
    </source>
</evidence>
<dbReference type="InterPro" id="IPR036086">
    <property type="entry name" value="ParB/Sulfiredoxin_sf"/>
</dbReference>
<dbReference type="PANTHER" id="PTHR33375:SF1">
    <property type="entry name" value="CHROMOSOME-PARTITIONING PROTEIN PARB-RELATED"/>
    <property type="match status" value="1"/>
</dbReference>
<dbReference type="GO" id="GO:0007059">
    <property type="term" value="P:chromosome segregation"/>
    <property type="evidence" value="ECO:0007669"/>
    <property type="project" value="TreeGrafter"/>
</dbReference>
<dbReference type="Pfam" id="PF07506">
    <property type="entry name" value="RepB"/>
    <property type="match status" value="1"/>
</dbReference>
<comment type="similarity">
    <text evidence="1">Belongs to the ParB family.</text>
</comment>
<evidence type="ECO:0000313" key="5">
    <source>
        <dbReference type="Proteomes" id="UP000245698"/>
    </source>
</evidence>
<protein>
    <submittedName>
        <fullName evidence="4">Putative replication protein B</fullName>
    </submittedName>
</protein>
<dbReference type="InterPro" id="IPR011111">
    <property type="entry name" value="Plasmid_RepB"/>
</dbReference>
<keyword evidence="5" id="KW-1185">Reference proteome</keyword>